<protein>
    <submittedName>
        <fullName evidence="1">Uncharacterized protein</fullName>
    </submittedName>
</protein>
<evidence type="ECO:0000313" key="2">
    <source>
        <dbReference type="Proteomes" id="UP000828390"/>
    </source>
</evidence>
<name>A0A9D4E5F2_DREPO</name>
<sequence length="55" mass="6258">MFAYIDYVCVLQAVCRMVGGDVVVDDFVVDFERGLWAAIREASIQGCSFHPCEYY</sequence>
<reference evidence="1" key="1">
    <citation type="journal article" date="2019" name="bioRxiv">
        <title>The Genome of the Zebra Mussel, Dreissena polymorpha: A Resource for Invasive Species Research.</title>
        <authorList>
            <person name="McCartney M.A."/>
            <person name="Auch B."/>
            <person name="Kono T."/>
            <person name="Mallez S."/>
            <person name="Zhang Y."/>
            <person name="Obille A."/>
            <person name="Becker A."/>
            <person name="Abrahante J.E."/>
            <person name="Garbe J."/>
            <person name="Badalamenti J.P."/>
            <person name="Herman A."/>
            <person name="Mangelson H."/>
            <person name="Liachko I."/>
            <person name="Sullivan S."/>
            <person name="Sone E.D."/>
            <person name="Koren S."/>
            <person name="Silverstein K.A.T."/>
            <person name="Beckman K.B."/>
            <person name="Gohl D.M."/>
        </authorList>
    </citation>
    <scope>NUCLEOTIDE SEQUENCE</scope>
    <source>
        <strain evidence="1">Duluth1</strain>
        <tissue evidence="1">Whole animal</tissue>
    </source>
</reference>
<dbReference type="EMBL" id="JAIWYP010000009">
    <property type="protein sequence ID" value="KAH3773113.1"/>
    <property type="molecule type" value="Genomic_DNA"/>
</dbReference>
<organism evidence="1 2">
    <name type="scientific">Dreissena polymorpha</name>
    <name type="common">Zebra mussel</name>
    <name type="synonym">Mytilus polymorpha</name>
    <dbReference type="NCBI Taxonomy" id="45954"/>
    <lineage>
        <taxon>Eukaryota</taxon>
        <taxon>Metazoa</taxon>
        <taxon>Spiralia</taxon>
        <taxon>Lophotrochozoa</taxon>
        <taxon>Mollusca</taxon>
        <taxon>Bivalvia</taxon>
        <taxon>Autobranchia</taxon>
        <taxon>Heteroconchia</taxon>
        <taxon>Euheterodonta</taxon>
        <taxon>Imparidentia</taxon>
        <taxon>Neoheterodontei</taxon>
        <taxon>Myida</taxon>
        <taxon>Dreissenoidea</taxon>
        <taxon>Dreissenidae</taxon>
        <taxon>Dreissena</taxon>
    </lineage>
</organism>
<comment type="caution">
    <text evidence="1">The sequence shown here is derived from an EMBL/GenBank/DDBJ whole genome shotgun (WGS) entry which is preliminary data.</text>
</comment>
<reference evidence="1" key="2">
    <citation type="submission" date="2020-11" db="EMBL/GenBank/DDBJ databases">
        <authorList>
            <person name="McCartney M.A."/>
            <person name="Auch B."/>
            <person name="Kono T."/>
            <person name="Mallez S."/>
            <person name="Becker A."/>
            <person name="Gohl D.M."/>
            <person name="Silverstein K.A.T."/>
            <person name="Koren S."/>
            <person name="Bechman K.B."/>
            <person name="Herman A."/>
            <person name="Abrahante J.E."/>
            <person name="Garbe J."/>
        </authorList>
    </citation>
    <scope>NUCLEOTIDE SEQUENCE</scope>
    <source>
        <strain evidence="1">Duluth1</strain>
        <tissue evidence="1">Whole animal</tissue>
    </source>
</reference>
<evidence type="ECO:0000313" key="1">
    <source>
        <dbReference type="EMBL" id="KAH3773113.1"/>
    </source>
</evidence>
<dbReference type="AlphaFoldDB" id="A0A9D4E5F2"/>
<gene>
    <name evidence="1" type="ORF">DPMN_174465</name>
</gene>
<dbReference type="Proteomes" id="UP000828390">
    <property type="component" value="Unassembled WGS sequence"/>
</dbReference>
<proteinExistence type="predicted"/>
<keyword evidence="2" id="KW-1185">Reference proteome</keyword>
<accession>A0A9D4E5F2</accession>